<dbReference type="STRING" id="1429043.X474_18625"/>
<dbReference type="RefSeq" id="WP_052515326.1">
    <property type="nucleotide sequence ID" value="NZ_AZAC01000029.1"/>
</dbReference>
<gene>
    <name evidence="1" type="ORF">X474_18625</name>
</gene>
<keyword evidence="2" id="KW-1185">Reference proteome</keyword>
<dbReference type="Pfam" id="PF13707">
    <property type="entry name" value="RloB"/>
    <property type="match status" value="1"/>
</dbReference>
<evidence type="ECO:0000313" key="1">
    <source>
        <dbReference type="EMBL" id="KIX12621.1"/>
    </source>
</evidence>
<reference evidence="1 2" key="1">
    <citation type="submission" date="2013-11" db="EMBL/GenBank/DDBJ databases">
        <title>Metagenomic analysis of a methanogenic consortium involved in long chain n-alkane degradation.</title>
        <authorList>
            <person name="Davidova I.A."/>
            <person name="Callaghan A.V."/>
            <person name="Wawrik B."/>
            <person name="Pruitt S."/>
            <person name="Marks C."/>
            <person name="Duncan K.E."/>
            <person name="Suflita J.M."/>
        </authorList>
    </citation>
    <scope>NUCLEOTIDE SEQUENCE [LARGE SCALE GENOMIC DNA]</scope>
    <source>
        <strain evidence="1 2">SPR</strain>
    </source>
</reference>
<organism evidence="1 2">
    <name type="scientific">Dethiosulfatarculus sandiegensis</name>
    <dbReference type="NCBI Taxonomy" id="1429043"/>
    <lineage>
        <taxon>Bacteria</taxon>
        <taxon>Pseudomonadati</taxon>
        <taxon>Thermodesulfobacteriota</taxon>
        <taxon>Desulfarculia</taxon>
        <taxon>Desulfarculales</taxon>
        <taxon>Desulfarculaceae</taxon>
        <taxon>Dethiosulfatarculus</taxon>
    </lineage>
</organism>
<dbReference type="InterPro" id="IPR025591">
    <property type="entry name" value="RloB"/>
</dbReference>
<dbReference type="InParanoid" id="A0A0D2JA70"/>
<dbReference type="Proteomes" id="UP000032233">
    <property type="component" value="Unassembled WGS sequence"/>
</dbReference>
<evidence type="ECO:0000313" key="2">
    <source>
        <dbReference type="Proteomes" id="UP000032233"/>
    </source>
</evidence>
<dbReference type="AlphaFoldDB" id="A0A0D2JA70"/>
<protein>
    <recommendedName>
        <fullName evidence="3">RloB-like protein</fullName>
    </recommendedName>
</protein>
<accession>A0A0D2JA70</accession>
<comment type="caution">
    <text evidence="1">The sequence shown here is derived from an EMBL/GenBank/DDBJ whole genome shotgun (WGS) entry which is preliminary data.</text>
</comment>
<name>A0A0D2JA70_9BACT</name>
<proteinExistence type="predicted"/>
<dbReference type="EMBL" id="AZAC01000029">
    <property type="protein sequence ID" value="KIX12621.1"/>
    <property type="molecule type" value="Genomic_DNA"/>
</dbReference>
<sequence>MNILGPKQIQATDPFSLVEAALKQAKQFKKDFGFEYTEIWCVFDRDQHTIFSDAQILAKKHKVKIAYSIPCFELWVILHYQEQNAEIDPRKLISSLKHKCGLDDYDKNGSALFKVLEENREIATIRAKALRRRHEKDDRPPWTNPSTNMDELMERLYKLFEKN</sequence>
<evidence type="ECO:0008006" key="3">
    <source>
        <dbReference type="Google" id="ProtNLM"/>
    </source>
</evidence>